<dbReference type="EMBL" id="LJCR01000183">
    <property type="protein sequence ID" value="KPV53759.1"/>
    <property type="molecule type" value="Genomic_DNA"/>
</dbReference>
<keyword evidence="3 8" id="KW-0597">Phosphoprotein</keyword>
<dbReference type="InterPro" id="IPR039420">
    <property type="entry name" value="WalR-like"/>
</dbReference>
<dbReference type="GO" id="GO:0045893">
    <property type="term" value="P:positive regulation of DNA-templated transcription"/>
    <property type="evidence" value="ECO:0007669"/>
    <property type="project" value="UniProtKB-ARBA"/>
</dbReference>
<evidence type="ECO:0000256" key="2">
    <source>
        <dbReference type="ARBA" id="ARBA00022490"/>
    </source>
</evidence>
<dbReference type="GO" id="GO:0042802">
    <property type="term" value="F:identical protein binding"/>
    <property type="evidence" value="ECO:0007669"/>
    <property type="project" value="UniProtKB-ARBA"/>
</dbReference>
<dbReference type="InterPro" id="IPR001867">
    <property type="entry name" value="OmpR/PhoB-type_DNA-bd"/>
</dbReference>
<feature type="domain" description="Response regulatory" evidence="10">
    <location>
        <begin position="5"/>
        <end position="118"/>
    </location>
</feature>
<dbReference type="GO" id="GO:0005829">
    <property type="term" value="C:cytosol"/>
    <property type="evidence" value="ECO:0007669"/>
    <property type="project" value="TreeGrafter"/>
</dbReference>
<feature type="DNA-binding region" description="OmpR/PhoB-type" evidence="9">
    <location>
        <begin position="128"/>
        <end position="227"/>
    </location>
</feature>
<dbReference type="FunFam" id="3.40.50.2300:FF:000021">
    <property type="entry name" value="Two-component system response regulator KdpE"/>
    <property type="match status" value="1"/>
</dbReference>
<evidence type="ECO:0000256" key="4">
    <source>
        <dbReference type="ARBA" id="ARBA00023012"/>
    </source>
</evidence>
<dbReference type="Pfam" id="PF00072">
    <property type="entry name" value="Response_reg"/>
    <property type="match status" value="1"/>
</dbReference>
<keyword evidence="2" id="KW-0963">Cytoplasm</keyword>
<accession>A0A0P9FKL3</accession>
<dbReference type="CDD" id="cd17620">
    <property type="entry name" value="REC_OmpR_KdpE-like"/>
    <property type="match status" value="1"/>
</dbReference>
<dbReference type="PATRIC" id="fig|186479.3.peg.3163"/>
<evidence type="ECO:0000313" key="12">
    <source>
        <dbReference type="EMBL" id="KPV53759.1"/>
    </source>
</evidence>
<dbReference type="GO" id="GO:0000156">
    <property type="term" value="F:phosphorelay response regulator activity"/>
    <property type="evidence" value="ECO:0007669"/>
    <property type="project" value="TreeGrafter"/>
</dbReference>
<dbReference type="GO" id="GO:0000987">
    <property type="term" value="F:cis-regulatory region sequence-specific DNA binding"/>
    <property type="evidence" value="ECO:0007669"/>
    <property type="project" value="UniProtKB-ARBA"/>
</dbReference>
<dbReference type="InterPro" id="IPR001789">
    <property type="entry name" value="Sig_transdc_resp-reg_receiver"/>
</dbReference>
<dbReference type="SMART" id="SM00448">
    <property type="entry name" value="REC"/>
    <property type="match status" value="1"/>
</dbReference>
<evidence type="ECO:0000313" key="13">
    <source>
        <dbReference type="Proteomes" id="UP000050509"/>
    </source>
</evidence>
<dbReference type="Gene3D" id="6.10.250.690">
    <property type="match status" value="1"/>
</dbReference>
<evidence type="ECO:0008006" key="14">
    <source>
        <dbReference type="Google" id="ProtNLM"/>
    </source>
</evidence>
<dbReference type="AlphaFoldDB" id="A0A0P9FKL3"/>
<comment type="subcellular location">
    <subcellularLocation>
        <location evidence="1">Cytoplasm</location>
    </subcellularLocation>
</comment>
<evidence type="ECO:0000256" key="7">
    <source>
        <dbReference type="ARBA" id="ARBA00023163"/>
    </source>
</evidence>
<keyword evidence="5" id="KW-0805">Transcription regulation</keyword>
<evidence type="ECO:0000256" key="6">
    <source>
        <dbReference type="ARBA" id="ARBA00023125"/>
    </source>
</evidence>
<dbReference type="Gene3D" id="1.10.10.10">
    <property type="entry name" value="Winged helix-like DNA-binding domain superfamily/Winged helix DNA-binding domain"/>
    <property type="match status" value="1"/>
</dbReference>
<proteinExistence type="predicted"/>
<keyword evidence="7" id="KW-0804">Transcription</keyword>
<keyword evidence="13" id="KW-1185">Reference proteome</keyword>
<dbReference type="InterPro" id="IPR036388">
    <property type="entry name" value="WH-like_DNA-bd_sf"/>
</dbReference>
<dbReference type="SMART" id="SM00862">
    <property type="entry name" value="Trans_reg_C"/>
    <property type="match status" value="1"/>
</dbReference>
<sequence length="231" mass="25794">MAAPHILVIDDDVYIRRLLRSSLRERGYRVSVAASGEEGLDMAASDAAAVVILDLNLPDMDGVEVCRQLRSWSDMPIVVLSARDQEMEKVRALDLGADDYLTKPFSPHELLARVRVALRHAGQRQASPAQLVVGDLSIDLARRRVARDGEDVRLTPTEYDLLSALVGQAGRVLTHSWLLQHVWGAGYEENVQNLHVFISQLRRKIEPEPARPRFILTEPGIGYRFATPDAQ</sequence>
<dbReference type="Proteomes" id="UP000050509">
    <property type="component" value="Unassembled WGS sequence"/>
</dbReference>
<reference evidence="12 13" key="1">
    <citation type="submission" date="2015-09" db="EMBL/GenBank/DDBJ databases">
        <title>Draft genome sequence of Kouleothrix aurantiaca JCM 19913.</title>
        <authorList>
            <person name="Hemp J."/>
        </authorList>
    </citation>
    <scope>NUCLEOTIDE SEQUENCE [LARGE SCALE GENOMIC DNA]</scope>
    <source>
        <strain evidence="12 13">COM-B</strain>
    </source>
</reference>
<feature type="modified residue" description="4-aspartylphosphate" evidence="8">
    <location>
        <position position="54"/>
    </location>
</feature>
<protein>
    <recommendedName>
        <fullName evidence="14">Fis family transcriptional regulator</fullName>
    </recommendedName>
</protein>
<evidence type="ECO:0000256" key="3">
    <source>
        <dbReference type="ARBA" id="ARBA00022553"/>
    </source>
</evidence>
<dbReference type="Gene3D" id="3.40.50.2300">
    <property type="match status" value="1"/>
</dbReference>
<organism evidence="12 13">
    <name type="scientific">Kouleothrix aurantiaca</name>
    <dbReference type="NCBI Taxonomy" id="186479"/>
    <lineage>
        <taxon>Bacteria</taxon>
        <taxon>Bacillati</taxon>
        <taxon>Chloroflexota</taxon>
        <taxon>Chloroflexia</taxon>
        <taxon>Chloroflexales</taxon>
        <taxon>Roseiflexineae</taxon>
        <taxon>Roseiflexaceae</taxon>
        <taxon>Kouleothrix</taxon>
    </lineage>
</organism>
<evidence type="ECO:0000256" key="9">
    <source>
        <dbReference type="PROSITE-ProRule" id="PRU01091"/>
    </source>
</evidence>
<dbReference type="PANTHER" id="PTHR48111:SF50">
    <property type="entry name" value="KDP OPERON TRANSCRIPTIONAL REGULATORY PROTEIN KDPE"/>
    <property type="match status" value="1"/>
</dbReference>
<evidence type="ECO:0000259" key="11">
    <source>
        <dbReference type="PROSITE" id="PS51755"/>
    </source>
</evidence>
<keyword evidence="4" id="KW-0902">Two-component regulatory system</keyword>
<dbReference type="PANTHER" id="PTHR48111">
    <property type="entry name" value="REGULATOR OF RPOS"/>
    <property type="match status" value="1"/>
</dbReference>
<keyword evidence="6 9" id="KW-0238">DNA-binding</keyword>
<name>A0A0P9FKL3_9CHLR</name>
<dbReference type="GO" id="GO:0032993">
    <property type="term" value="C:protein-DNA complex"/>
    <property type="evidence" value="ECO:0007669"/>
    <property type="project" value="TreeGrafter"/>
</dbReference>
<feature type="domain" description="OmpR/PhoB-type" evidence="11">
    <location>
        <begin position="128"/>
        <end position="227"/>
    </location>
</feature>
<dbReference type="InterPro" id="IPR011006">
    <property type="entry name" value="CheY-like_superfamily"/>
</dbReference>
<dbReference type="CDD" id="cd00383">
    <property type="entry name" value="trans_reg_C"/>
    <property type="match status" value="1"/>
</dbReference>
<evidence type="ECO:0000256" key="1">
    <source>
        <dbReference type="ARBA" id="ARBA00004496"/>
    </source>
</evidence>
<dbReference type="PROSITE" id="PS51755">
    <property type="entry name" value="OMPR_PHOB"/>
    <property type="match status" value="1"/>
</dbReference>
<evidence type="ECO:0000256" key="5">
    <source>
        <dbReference type="ARBA" id="ARBA00023015"/>
    </source>
</evidence>
<evidence type="ECO:0000259" key="10">
    <source>
        <dbReference type="PROSITE" id="PS50110"/>
    </source>
</evidence>
<dbReference type="Pfam" id="PF00486">
    <property type="entry name" value="Trans_reg_C"/>
    <property type="match status" value="1"/>
</dbReference>
<dbReference type="SUPFAM" id="SSF52172">
    <property type="entry name" value="CheY-like"/>
    <property type="match status" value="1"/>
</dbReference>
<dbReference type="PROSITE" id="PS50110">
    <property type="entry name" value="RESPONSE_REGULATORY"/>
    <property type="match status" value="1"/>
</dbReference>
<evidence type="ECO:0000256" key="8">
    <source>
        <dbReference type="PROSITE-ProRule" id="PRU00169"/>
    </source>
</evidence>
<comment type="caution">
    <text evidence="12">The sequence shown here is derived from an EMBL/GenBank/DDBJ whole genome shotgun (WGS) entry which is preliminary data.</text>
</comment>
<gene>
    <name evidence="12" type="ORF">SE17_07720</name>
</gene>